<protein>
    <submittedName>
        <fullName evidence="1">Uncharacterized protein</fullName>
    </submittedName>
</protein>
<organism evidence="1 2">
    <name type="scientific">Mycena rosella</name>
    <name type="common">Pink bonnet</name>
    <name type="synonym">Agaricus rosellus</name>
    <dbReference type="NCBI Taxonomy" id="1033263"/>
    <lineage>
        <taxon>Eukaryota</taxon>
        <taxon>Fungi</taxon>
        <taxon>Dikarya</taxon>
        <taxon>Basidiomycota</taxon>
        <taxon>Agaricomycotina</taxon>
        <taxon>Agaricomycetes</taxon>
        <taxon>Agaricomycetidae</taxon>
        <taxon>Agaricales</taxon>
        <taxon>Marasmiineae</taxon>
        <taxon>Mycenaceae</taxon>
        <taxon>Mycena</taxon>
    </lineage>
</organism>
<dbReference type="AlphaFoldDB" id="A0AAD7GY24"/>
<keyword evidence="2" id="KW-1185">Reference proteome</keyword>
<gene>
    <name evidence="1" type="ORF">B0H17DRAFT_1192057</name>
</gene>
<name>A0AAD7GY24_MYCRO</name>
<proteinExistence type="predicted"/>
<accession>A0AAD7GY24</accession>
<sequence>MPPITISEHLDARDFNFSLDSSTATARVAYVVCTTLRALATAGDDVLWDIYGDIISAWPGCTASKAQEMFGNAVEWASEYRRVYVFFVPSPSLAAFAAHLTADVEDLSHVLAMHHRSQNALNTIYILPFLPRVEVLIEAGSFSSENGMRPGYDMDVVLVSTAKTVVHETRHLVESLFHGAHYTPPMVQGGFPAPSKTNKSVTPTFGVQGEAGDWYEVCHYGAFLSPALVSSAPSGPGRQPPCG</sequence>
<dbReference type="EMBL" id="JARKIE010000005">
    <property type="protein sequence ID" value="KAJ7707584.1"/>
    <property type="molecule type" value="Genomic_DNA"/>
</dbReference>
<comment type="caution">
    <text evidence="1">The sequence shown here is derived from an EMBL/GenBank/DDBJ whole genome shotgun (WGS) entry which is preliminary data.</text>
</comment>
<evidence type="ECO:0000313" key="1">
    <source>
        <dbReference type="EMBL" id="KAJ7707584.1"/>
    </source>
</evidence>
<reference evidence="1" key="1">
    <citation type="submission" date="2023-03" db="EMBL/GenBank/DDBJ databases">
        <title>Massive genome expansion in bonnet fungi (Mycena s.s.) driven by repeated elements and novel gene families across ecological guilds.</title>
        <authorList>
            <consortium name="Lawrence Berkeley National Laboratory"/>
            <person name="Harder C.B."/>
            <person name="Miyauchi S."/>
            <person name="Viragh M."/>
            <person name="Kuo A."/>
            <person name="Thoen E."/>
            <person name="Andreopoulos B."/>
            <person name="Lu D."/>
            <person name="Skrede I."/>
            <person name="Drula E."/>
            <person name="Henrissat B."/>
            <person name="Morin E."/>
            <person name="Kohler A."/>
            <person name="Barry K."/>
            <person name="LaButti K."/>
            <person name="Morin E."/>
            <person name="Salamov A."/>
            <person name="Lipzen A."/>
            <person name="Mereny Z."/>
            <person name="Hegedus B."/>
            <person name="Baldrian P."/>
            <person name="Stursova M."/>
            <person name="Weitz H."/>
            <person name="Taylor A."/>
            <person name="Grigoriev I.V."/>
            <person name="Nagy L.G."/>
            <person name="Martin F."/>
            <person name="Kauserud H."/>
        </authorList>
    </citation>
    <scope>NUCLEOTIDE SEQUENCE</scope>
    <source>
        <strain evidence="1">CBHHK067</strain>
    </source>
</reference>
<evidence type="ECO:0000313" key="2">
    <source>
        <dbReference type="Proteomes" id="UP001221757"/>
    </source>
</evidence>
<dbReference type="Proteomes" id="UP001221757">
    <property type="component" value="Unassembled WGS sequence"/>
</dbReference>